<protein>
    <recommendedName>
        <fullName evidence="2">AP5B1 C-terminal domain-containing protein</fullName>
    </recommendedName>
</protein>
<name>A0A1J1H352_PLAGA</name>
<comment type="caution">
    <text evidence="3">The sequence shown here is derived from an EMBL/GenBank/DDBJ whole genome shotgun (WGS) entry which is preliminary data.</text>
</comment>
<dbReference type="EMBL" id="CVMV01000110">
    <property type="protein sequence ID" value="CRG97766.1"/>
    <property type="molecule type" value="Genomic_DNA"/>
</dbReference>
<dbReference type="VEuPathDB" id="PlasmoDB:PGAL8A_00534400"/>
<dbReference type="PANTHER" id="PTHR34033:SF1">
    <property type="entry name" value="AP-5 COMPLEX SUBUNIT BETA-1"/>
    <property type="match status" value="1"/>
</dbReference>
<organism evidence="3 4">
    <name type="scientific">Plasmodium gallinaceum</name>
    <dbReference type="NCBI Taxonomy" id="5849"/>
    <lineage>
        <taxon>Eukaryota</taxon>
        <taxon>Sar</taxon>
        <taxon>Alveolata</taxon>
        <taxon>Apicomplexa</taxon>
        <taxon>Aconoidasida</taxon>
        <taxon>Haemosporida</taxon>
        <taxon>Plasmodiidae</taxon>
        <taxon>Plasmodium</taxon>
        <taxon>Plasmodium (Haemamoeba)</taxon>
    </lineage>
</organism>
<dbReference type="GeneID" id="39733877"/>
<dbReference type="PANTHER" id="PTHR34033">
    <property type="entry name" value="AP-5 COMPLEX SUBUNIT BETA-1"/>
    <property type="match status" value="1"/>
</dbReference>
<feature type="transmembrane region" description="Helical" evidence="1">
    <location>
        <begin position="587"/>
        <end position="606"/>
    </location>
</feature>
<sequence length="2127" mass="258748">MENNIKIRKFMKKNKKNKKNKLDEEFIEIIIYNILSMIIVNIELNNKYANNKIIDSIILKNIDFIINNIFILSFENIQRLLFIIDLILNNEGVYYKFNKNEDNNLNSNKFKMNKQKKKYTEIKTNELCASFVDIYSLNNYINDIFIYIEEKNIYLSIFNLGYIFKNNEDYQKSFLKRYKNYTFKKFFVDIIKVYNKTNKNMNLFLKKKKYLNLYESLISYHKENFNLLDKDDKDELSTLSDCISSSSTDNHSNITYMKINNNDINFIRSTKGENIVPFNNKDKNKKDIIKNVEEYVEYNIITKEKIKKLYKYKKKKLRLIINNNFINKYSYLPINLFPNSDLNIANIKFQALSVNILIKIHLLFLYTNIILFFDLFNSSLYLWVYKFISFLLNVLNNFNANSYFYLDNSLILSHFNNDNSFKLNKNTLKNKFTTKINNLDNKRAYILKNFLEKSLKENNKININFPNYNYGSIEIYEKSKKKKSRKLYFHQFVNIKILKYYSILSLLEIENFYKGILSSLLGDIYNETISNICKFQRKENYYEVYLINKNNENFKNNNLDLFILIEEMKKIRLHNNNDDIVIKSLEYLYFFILFNYISILIEFSIIDNLHIKYDNFLTISNSTFNNKRISDINYIQNNLNITEEKKNNSKEINEIKKITNKINSFINENHIRLELQEFRNSKYILEGVKNYYFYGSLITLPFYINRNTLDSFFQIYNTTNNITDDSKNYVSHDNNYTNGKQKEESLLKISIYCKTLLRDKLRNILNNNIDLIFHFGSYLTYFISDFIILLKKYNYFLYSNSYNFLLCLNYLYILYEDLDKELINEIYEKVLHAIKNSYYTNISKIFIIYVFSFFLNKKYIVNLCEKDIKEFFPNFLDCKDLVIIKYYFILKLLKNKNITVSLLDIYKNLYIYYNYEIIENSSKNVSIISILNNASIDIVIKKKIKTCYRCNKEKISSDSRKYLHLEKKSSKKDTEILYNCKSDKYKKKYSNNLKNNYIIELNDFLEYLYGKDKKKKEVYKNKNIIYSSILFENEKKQKNLSEKNLKYFINNFIKKKKKIISKNKLYFYDFNSNDSFLNLNKNSFNYLLKDNYKNKKDDILFSSSTKDKIHINNKVFLIFSYHLLKLHKFNNLKNELKVIIVDTLLINMNEMNMILFVLNYLYTKKEIKLFSFIQNAILEFLENLKPRCKIMNFLVFLFYLVKIKYTNVNFITKILNNVLEKYKFSIKIYMIIIKIVKRILRYHNIYNNYIHMLGILENIKNNKNSYLYKISTYYSNLIENKISFLECNKLKNKNTHSCYITNSSSLNSKNYIKKEINELTEEMKCNELKFINKNIKSNFIKLEFYKLDRKNMLALNDNGCSIFYMQNYRVTKKKNKKINKNKKELFLNKYYNDSNFNSKLFYSIYNDEYYDIKNYYSYIVNNNHYIYFPFILKYTNGSSKKKKKKKKINNKKLFFLNIYFVHKIDFIDIHNVYIPYIELNNNDYDNYSSSNECNRGKKNVMNIMKTEKNCVHNNNKKETINTIYLNETDYFRNNNNRRKSNFEFSKNIKKEYYNINTDCIDEEYSSNLNKNIVCKIKNDMKVKSQNYSKHIGRKTKLYIFFKRSKIFTLKNSKFYFVSYSYLFYMMKVKNIIYNYIENFKRKSNKRKHNELKPDKKIEVSRIDKQEYIRNKICSNNFLFLKKDFIKKENYKISYKLKKNFFKRMKYYIKKEDVNKNFNLKKKREILYQYKLLIKVDVKLLITTYFYAYVIYLNKKKKTFKSFLGKYKINFNDFFLPFKASYKYWKYIFEDLWNNKICKMYKSAKYLNCLSHHILQVINEKLHPFIINENPNIKNVNIFNSSKYNIHTEKNYNLNDNYSAYYIENNRKKKKINHEILDEFFIDNYSLYSDDSDSNKYSKKIIHKERVKKKKKKLFFKCYNPKNLKELFNLIKCFYNCSTSVDKENIIINNMRNEEYLCRKEMKLINNTKKMCSMKILYNKEYSFINDKADGKFFINYKEIIRKRIKNKKYITLKNLNREKYKLFKEIYRKRLHLTLYKYYNLIKSENKKEKKKKIDKNRYNNKRNYSPIKKFIGIFLPPRHHLLLVFYIYKKSTLVQIRTDNLNILNYLNPFFDECNIYIYIILLHYI</sequence>
<dbReference type="Proteomes" id="UP000220797">
    <property type="component" value="Unassembled WGS sequence"/>
</dbReference>
<dbReference type="OrthoDB" id="646197at2759"/>
<keyword evidence="1" id="KW-0472">Membrane</keyword>
<gene>
    <name evidence="3" type="ORF">PGAL8A_00534400</name>
</gene>
<dbReference type="RefSeq" id="XP_028530567.1">
    <property type="nucleotide sequence ID" value="XM_028674189.1"/>
</dbReference>
<feature type="transmembrane region" description="Helical" evidence="1">
    <location>
        <begin position="1731"/>
        <end position="1751"/>
    </location>
</feature>
<accession>A0A1J1H352</accession>
<dbReference type="Pfam" id="PF21590">
    <property type="entry name" value="AP5B1_C"/>
    <property type="match status" value="1"/>
</dbReference>
<feature type="domain" description="AP5B1 C-terminal" evidence="2">
    <location>
        <begin position="2072"/>
        <end position="2112"/>
    </location>
</feature>
<proteinExistence type="predicted"/>
<evidence type="ECO:0000256" key="1">
    <source>
        <dbReference type="SAM" id="Phobius"/>
    </source>
</evidence>
<dbReference type="InterPro" id="IPR048981">
    <property type="entry name" value="AP5B1_C"/>
</dbReference>
<evidence type="ECO:0000259" key="2">
    <source>
        <dbReference type="Pfam" id="PF21590"/>
    </source>
</evidence>
<dbReference type="OMA" id="HNVYIPY"/>
<evidence type="ECO:0000313" key="3">
    <source>
        <dbReference type="EMBL" id="CRG97766.1"/>
    </source>
</evidence>
<keyword evidence="1" id="KW-0812">Transmembrane</keyword>
<keyword evidence="1" id="KW-1133">Transmembrane helix</keyword>
<dbReference type="InterPro" id="IPR038741">
    <property type="entry name" value="AP5B1"/>
</dbReference>
<evidence type="ECO:0000313" key="4">
    <source>
        <dbReference type="Proteomes" id="UP000220797"/>
    </source>
</evidence>
<feature type="transmembrane region" description="Helical" evidence="1">
    <location>
        <begin position="1614"/>
        <end position="1636"/>
    </location>
</feature>
<reference evidence="3" key="1">
    <citation type="submission" date="2015-04" db="EMBL/GenBank/DDBJ databases">
        <authorList>
            <consortium name="Pathogen Informatics"/>
        </authorList>
    </citation>
    <scope>NUCLEOTIDE SEQUENCE [LARGE SCALE GENOMIC DNA]</scope>
    <source>
        <strain evidence="3">8A</strain>
    </source>
</reference>
<dbReference type="GO" id="GO:0016197">
    <property type="term" value="P:endosomal transport"/>
    <property type="evidence" value="ECO:0007669"/>
    <property type="project" value="InterPro"/>
</dbReference>
<feature type="transmembrane region" description="Helical" evidence="1">
    <location>
        <begin position="363"/>
        <end position="384"/>
    </location>
</feature>
<keyword evidence="4" id="KW-1185">Reference proteome</keyword>
<dbReference type="GO" id="GO:0030119">
    <property type="term" value="C:AP-type membrane coat adaptor complex"/>
    <property type="evidence" value="ECO:0007669"/>
    <property type="project" value="TreeGrafter"/>
</dbReference>